<gene>
    <name evidence="1" type="ORF">CY34DRAFT_801629</name>
</gene>
<accession>A0A0D0B6E3</accession>
<dbReference type="Proteomes" id="UP000054485">
    <property type="component" value="Unassembled WGS sequence"/>
</dbReference>
<reference evidence="1 2" key="1">
    <citation type="submission" date="2014-04" db="EMBL/GenBank/DDBJ databases">
        <authorList>
            <consortium name="DOE Joint Genome Institute"/>
            <person name="Kuo A."/>
            <person name="Ruytinx J."/>
            <person name="Rineau F."/>
            <person name="Colpaert J."/>
            <person name="Kohler A."/>
            <person name="Nagy L.G."/>
            <person name="Floudas D."/>
            <person name="Copeland A."/>
            <person name="Barry K.W."/>
            <person name="Cichocki N."/>
            <person name="Veneault-Fourrey C."/>
            <person name="LaButti K."/>
            <person name="Lindquist E.A."/>
            <person name="Lipzen A."/>
            <person name="Lundell T."/>
            <person name="Morin E."/>
            <person name="Murat C."/>
            <person name="Sun H."/>
            <person name="Tunlid A."/>
            <person name="Henrissat B."/>
            <person name="Grigoriev I.V."/>
            <person name="Hibbett D.S."/>
            <person name="Martin F."/>
            <person name="Nordberg H.P."/>
            <person name="Cantor M.N."/>
            <person name="Hua S.X."/>
        </authorList>
    </citation>
    <scope>NUCLEOTIDE SEQUENCE [LARGE SCALE GENOMIC DNA]</scope>
    <source>
        <strain evidence="1 2">UH-Slu-Lm8-n1</strain>
    </source>
</reference>
<dbReference type="AlphaFoldDB" id="A0A0D0B6E3"/>
<proteinExistence type="predicted"/>
<dbReference type="EMBL" id="KN835173">
    <property type="protein sequence ID" value="KIK45419.1"/>
    <property type="molecule type" value="Genomic_DNA"/>
</dbReference>
<organism evidence="1 2">
    <name type="scientific">Suillus luteus UH-Slu-Lm8-n1</name>
    <dbReference type="NCBI Taxonomy" id="930992"/>
    <lineage>
        <taxon>Eukaryota</taxon>
        <taxon>Fungi</taxon>
        <taxon>Dikarya</taxon>
        <taxon>Basidiomycota</taxon>
        <taxon>Agaricomycotina</taxon>
        <taxon>Agaricomycetes</taxon>
        <taxon>Agaricomycetidae</taxon>
        <taxon>Boletales</taxon>
        <taxon>Suillineae</taxon>
        <taxon>Suillaceae</taxon>
        <taxon>Suillus</taxon>
    </lineage>
</organism>
<reference evidence="2" key="2">
    <citation type="submission" date="2015-01" db="EMBL/GenBank/DDBJ databases">
        <title>Evolutionary Origins and Diversification of the Mycorrhizal Mutualists.</title>
        <authorList>
            <consortium name="DOE Joint Genome Institute"/>
            <consortium name="Mycorrhizal Genomics Consortium"/>
            <person name="Kohler A."/>
            <person name="Kuo A."/>
            <person name="Nagy L.G."/>
            <person name="Floudas D."/>
            <person name="Copeland A."/>
            <person name="Barry K.W."/>
            <person name="Cichocki N."/>
            <person name="Veneault-Fourrey C."/>
            <person name="LaButti K."/>
            <person name="Lindquist E.A."/>
            <person name="Lipzen A."/>
            <person name="Lundell T."/>
            <person name="Morin E."/>
            <person name="Murat C."/>
            <person name="Riley R."/>
            <person name="Ohm R."/>
            <person name="Sun H."/>
            <person name="Tunlid A."/>
            <person name="Henrissat B."/>
            <person name="Grigoriev I.V."/>
            <person name="Hibbett D.S."/>
            <person name="Martin F."/>
        </authorList>
    </citation>
    <scope>NUCLEOTIDE SEQUENCE [LARGE SCALE GENOMIC DNA]</scope>
    <source>
        <strain evidence="2">UH-Slu-Lm8-n1</strain>
    </source>
</reference>
<keyword evidence="2" id="KW-1185">Reference proteome</keyword>
<dbReference type="HOGENOM" id="CLU_2943373_0_0_1"/>
<dbReference type="InParanoid" id="A0A0D0B6E3"/>
<name>A0A0D0B6E3_9AGAM</name>
<sequence>MTREKRAFRVFFKVSNFYYTTSTARYGGLVLLLALSTHSTDTAILELEVPLALITIPAAS</sequence>
<evidence type="ECO:0000313" key="2">
    <source>
        <dbReference type="Proteomes" id="UP000054485"/>
    </source>
</evidence>
<protein>
    <submittedName>
        <fullName evidence="1">Uncharacterized protein</fullName>
    </submittedName>
</protein>
<evidence type="ECO:0000313" key="1">
    <source>
        <dbReference type="EMBL" id="KIK45419.1"/>
    </source>
</evidence>